<organism evidence="2">
    <name type="scientific">Hexamita inflata</name>
    <dbReference type="NCBI Taxonomy" id="28002"/>
    <lineage>
        <taxon>Eukaryota</taxon>
        <taxon>Metamonada</taxon>
        <taxon>Diplomonadida</taxon>
        <taxon>Hexamitidae</taxon>
        <taxon>Hexamitinae</taxon>
        <taxon>Hexamita</taxon>
    </lineage>
</organism>
<dbReference type="GO" id="GO:0005525">
    <property type="term" value="F:GTP binding"/>
    <property type="evidence" value="ECO:0007669"/>
    <property type="project" value="TreeGrafter"/>
</dbReference>
<keyword evidence="4" id="KW-1185">Reference proteome</keyword>
<evidence type="ECO:0000313" key="4">
    <source>
        <dbReference type="Proteomes" id="UP001642409"/>
    </source>
</evidence>
<dbReference type="GO" id="GO:0003924">
    <property type="term" value="F:GTPase activity"/>
    <property type="evidence" value="ECO:0007669"/>
    <property type="project" value="TreeGrafter"/>
</dbReference>
<dbReference type="InterPro" id="IPR007034">
    <property type="entry name" value="BMS1_TSR1_C"/>
</dbReference>
<evidence type="ECO:0000259" key="1">
    <source>
        <dbReference type="SMART" id="SM01362"/>
    </source>
</evidence>
<comment type="caution">
    <text evidence="2">The sequence shown here is derived from an EMBL/GenBank/DDBJ whole genome shotgun (WGS) entry which is preliminary data.</text>
</comment>
<reference evidence="3 4" key="2">
    <citation type="submission" date="2024-07" db="EMBL/GenBank/DDBJ databases">
        <authorList>
            <person name="Akdeniz Z."/>
        </authorList>
    </citation>
    <scope>NUCLEOTIDE SEQUENCE [LARGE SCALE GENOMIC DNA]</scope>
</reference>
<dbReference type="PANTHER" id="PTHR12858">
    <property type="entry name" value="RIBOSOME BIOGENESIS PROTEIN"/>
    <property type="match status" value="1"/>
</dbReference>
<dbReference type="Proteomes" id="UP001642409">
    <property type="component" value="Unassembled WGS sequence"/>
</dbReference>
<dbReference type="EMBL" id="CAXDID020000260">
    <property type="protein sequence ID" value="CAL6066337.1"/>
    <property type="molecule type" value="Genomic_DNA"/>
</dbReference>
<protein>
    <submittedName>
        <fullName evidence="2">Ribosome biogenesis protein</fullName>
    </submittedName>
    <submittedName>
        <fullName evidence="3">Ribosome_biogenesis protein</fullName>
    </submittedName>
</protein>
<proteinExistence type="predicted"/>
<dbReference type="SMART" id="SM01362">
    <property type="entry name" value="DUF663"/>
    <property type="match status" value="1"/>
</dbReference>
<feature type="domain" description="Ribosome biogenesis protein BMS1/TSR1 C-terminal" evidence="1">
    <location>
        <begin position="383"/>
        <end position="704"/>
    </location>
</feature>
<dbReference type="GO" id="GO:0034511">
    <property type="term" value="F:U3 snoRNA binding"/>
    <property type="evidence" value="ECO:0007669"/>
    <property type="project" value="TreeGrafter"/>
</dbReference>
<evidence type="ECO:0000313" key="3">
    <source>
        <dbReference type="EMBL" id="CAL6066337.1"/>
    </source>
</evidence>
<name>A0AA86PWC2_9EUKA</name>
<dbReference type="InterPro" id="IPR039761">
    <property type="entry name" value="Bms1/Tsr1"/>
</dbReference>
<dbReference type="Pfam" id="PF04950">
    <property type="entry name" value="RIBIOP_C"/>
    <property type="match status" value="1"/>
</dbReference>
<dbReference type="EMBL" id="CATOUU010000756">
    <property type="protein sequence ID" value="CAI9946056.1"/>
    <property type="molecule type" value="Genomic_DNA"/>
</dbReference>
<dbReference type="GO" id="GO:0000479">
    <property type="term" value="P:endonucleolytic cleavage of tricistronic rRNA transcript (SSU-rRNA, 5.8S rRNA, LSU-rRNA)"/>
    <property type="evidence" value="ECO:0007669"/>
    <property type="project" value="TreeGrafter"/>
</dbReference>
<dbReference type="PANTHER" id="PTHR12858:SF1">
    <property type="entry name" value="PRE-RRNA-PROCESSING PROTEIN TSR1 HOMOLOG"/>
    <property type="match status" value="1"/>
</dbReference>
<evidence type="ECO:0000313" key="2">
    <source>
        <dbReference type="EMBL" id="CAI9946056.1"/>
    </source>
</evidence>
<dbReference type="AlphaFoldDB" id="A0AA86PWC2"/>
<dbReference type="GO" id="GO:0030688">
    <property type="term" value="C:preribosome, small subunit precursor"/>
    <property type="evidence" value="ECO:0007669"/>
    <property type="project" value="TreeGrafter"/>
</dbReference>
<sequence length="753" mass="87556">MPSFPSRHSGKHKQTFGWEKKEIVHEVKPGSITKFEQKKQKKMQVLQEQKQIREQRKSYKDAIKVVGLVPMQPNLQLKKVFESSFGQAIQFLGSETVVVKSDHNLLTFIELENLEQAFSVDCLLFCAIDDEFGSAQLDFIDKLNIMKIPQIPHQSLMLHKQELLSILLKNNFQSQTQKFSNQLLKNFQVQTNQDPKPFSLQNANHKVQLETFFQNIVFEKPVWLQKRMILNILAERRTLENNEMVIEVIGQAHGPYNTQQNVFLSNYGDQLEVTSVSQCQFNFEQNTLIEVPLQLKGQFEPVKMNLSTSAPNEIVTSAQEEVMNEQPVDETYDPNIDPSYQDFTLQDQTDLSSVIDCQPIQMDYEFKKTQFKTVEEQIQYPDEIDIHPESSLSKLLKEYFSVKSLRNSPLPVGQGENHELNSIFHLKQPTQTENVCTKINSDYNQNSILKFTLRVRNNNDHFLQMMNQVKQNVPNMNQNYEQLVQRLQPEYFQNVPLRNLSLISLFEHETKYGLAHIKVLPQEYVKFQLQSYSIAEIQVGFRKLMTIATPYQQVAQYRGKLLRYFGNTNELMLSFVSPIFITKSAFPPVIVSYSQQQNMIPDIQTEKPIELKAKLVQYNSQIQVLERLVLTGWPHKIHRNQSIIRYMFFNQKDVRFFINQCLTTRNGLNGKILSTVTEKGYFKAHFDGQLSSGDCVEMKLYKLLLGCGLSMGCSYEMNQGINMSGYAAFEEIFQMFRSLMEQVLTRLREVKYD</sequence>
<gene>
    <name evidence="2" type="ORF">HINF_LOCUS33701</name>
    <name evidence="3" type="ORF">HINF_LOCUS52270</name>
</gene>
<accession>A0AA86PWC2</accession>
<reference evidence="2" key="1">
    <citation type="submission" date="2023-06" db="EMBL/GenBank/DDBJ databases">
        <authorList>
            <person name="Kurt Z."/>
        </authorList>
    </citation>
    <scope>NUCLEOTIDE SEQUENCE</scope>
</reference>
<dbReference type="GO" id="GO:0000462">
    <property type="term" value="P:maturation of SSU-rRNA from tricistronic rRNA transcript (SSU-rRNA, 5.8S rRNA, LSU-rRNA)"/>
    <property type="evidence" value="ECO:0007669"/>
    <property type="project" value="TreeGrafter"/>
</dbReference>